<organism evidence="1 2">
    <name type="scientific">Corchorus capsularis</name>
    <name type="common">Jute</name>
    <dbReference type="NCBI Taxonomy" id="210143"/>
    <lineage>
        <taxon>Eukaryota</taxon>
        <taxon>Viridiplantae</taxon>
        <taxon>Streptophyta</taxon>
        <taxon>Embryophyta</taxon>
        <taxon>Tracheophyta</taxon>
        <taxon>Spermatophyta</taxon>
        <taxon>Magnoliopsida</taxon>
        <taxon>eudicotyledons</taxon>
        <taxon>Gunneridae</taxon>
        <taxon>Pentapetalae</taxon>
        <taxon>rosids</taxon>
        <taxon>malvids</taxon>
        <taxon>Malvales</taxon>
        <taxon>Malvaceae</taxon>
        <taxon>Grewioideae</taxon>
        <taxon>Apeibeae</taxon>
        <taxon>Corchorus</taxon>
    </lineage>
</organism>
<protein>
    <submittedName>
        <fullName evidence="1">Uncharacterized protein</fullName>
    </submittedName>
</protein>
<sequence>MKESLMMITINSHPGEVAKIVVCGEESNVATQQAM</sequence>
<dbReference type="Gramene" id="OMO55227">
    <property type="protein sequence ID" value="OMO55227"/>
    <property type="gene ID" value="CCACVL1_27345"/>
</dbReference>
<dbReference type="Proteomes" id="UP000188268">
    <property type="component" value="Unassembled WGS sequence"/>
</dbReference>
<dbReference type="EMBL" id="AWWV01014741">
    <property type="protein sequence ID" value="OMO55227.1"/>
    <property type="molecule type" value="Genomic_DNA"/>
</dbReference>
<name>A0A1R3GB03_COCAP</name>
<proteinExistence type="predicted"/>
<keyword evidence="2" id="KW-1185">Reference proteome</keyword>
<dbReference type="AlphaFoldDB" id="A0A1R3GB03"/>
<evidence type="ECO:0000313" key="2">
    <source>
        <dbReference type="Proteomes" id="UP000188268"/>
    </source>
</evidence>
<evidence type="ECO:0000313" key="1">
    <source>
        <dbReference type="EMBL" id="OMO55227.1"/>
    </source>
</evidence>
<gene>
    <name evidence="1" type="ORF">CCACVL1_27345</name>
</gene>
<accession>A0A1R3GB03</accession>
<reference evidence="1 2" key="1">
    <citation type="submission" date="2013-09" db="EMBL/GenBank/DDBJ databases">
        <title>Corchorus capsularis genome sequencing.</title>
        <authorList>
            <person name="Alam M."/>
            <person name="Haque M.S."/>
            <person name="Islam M.S."/>
            <person name="Emdad E.M."/>
            <person name="Islam M.M."/>
            <person name="Ahmed B."/>
            <person name="Halim A."/>
            <person name="Hossen Q.M.M."/>
            <person name="Hossain M.Z."/>
            <person name="Ahmed R."/>
            <person name="Khan M.M."/>
            <person name="Islam R."/>
            <person name="Rashid M.M."/>
            <person name="Khan S.A."/>
            <person name="Rahman M.S."/>
            <person name="Alam M."/>
        </authorList>
    </citation>
    <scope>NUCLEOTIDE SEQUENCE [LARGE SCALE GENOMIC DNA]</scope>
    <source>
        <strain evidence="2">cv. CVL-1</strain>
        <tissue evidence="1">Whole seedling</tissue>
    </source>
</reference>
<comment type="caution">
    <text evidence="1">The sequence shown here is derived from an EMBL/GenBank/DDBJ whole genome shotgun (WGS) entry which is preliminary data.</text>
</comment>